<dbReference type="InterPro" id="IPR013132">
    <property type="entry name" value="PseI/NeuA/B-like_N"/>
</dbReference>
<dbReference type="InterPro" id="IPR051690">
    <property type="entry name" value="PseI-like"/>
</dbReference>
<name>A0ABT5XLV6_9FLAO</name>
<dbReference type="PROSITE" id="PS50844">
    <property type="entry name" value="AFP_LIKE"/>
    <property type="match status" value="1"/>
</dbReference>
<dbReference type="InterPro" id="IPR036732">
    <property type="entry name" value="AFP_Neu5c_C_sf"/>
</dbReference>
<dbReference type="InterPro" id="IPR006190">
    <property type="entry name" value="SAF_AFP_Neu5Ac"/>
</dbReference>
<dbReference type="InterPro" id="IPR013974">
    <property type="entry name" value="SAF"/>
</dbReference>
<dbReference type="InterPro" id="IPR013785">
    <property type="entry name" value="Aldolase_TIM"/>
</dbReference>
<dbReference type="Gene3D" id="3.20.20.70">
    <property type="entry name" value="Aldolase class I"/>
    <property type="match status" value="1"/>
</dbReference>
<dbReference type="RefSeq" id="WP_275648900.1">
    <property type="nucleotide sequence ID" value="NZ_JARFVA010000002.1"/>
</dbReference>
<dbReference type="SMART" id="SM00858">
    <property type="entry name" value="SAF"/>
    <property type="match status" value="1"/>
</dbReference>
<dbReference type="Pfam" id="PF03102">
    <property type="entry name" value="NeuB"/>
    <property type="match status" value="1"/>
</dbReference>
<reference evidence="2 3" key="1">
    <citation type="submission" date="2023-03" db="EMBL/GenBank/DDBJ databases">
        <title>Muricauda XX sp. nov. and Muricauda XXX sp. nov., two novel species isolated from Okinawa Trough.</title>
        <authorList>
            <person name="Cao W."/>
            <person name="Deng X."/>
        </authorList>
    </citation>
    <scope>NUCLEOTIDE SEQUENCE [LARGE SCALE GENOMIC DNA]</scope>
    <source>
        <strain evidence="2 3">81s02</strain>
    </source>
</reference>
<protein>
    <submittedName>
        <fullName evidence="2">N-acetylneuraminate synthase family protein</fullName>
    </submittedName>
</protein>
<proteinExistence type="predicted"/>
<dbReference type="EMBL" id="JARFVA010000002">
    <property type="protein sequence ID" value="MDF0706862.1"/>
    <property type="molecule type" value="Genomic_DNA"/>
</dbReference>
<accession>A0ABT5XLV6</accession>
<dbReference type="Gene3D" id="3.90.1210.10">
    <property type="entry name" value="Antifreeze-like/N-acetylneuraminic acid synthase C-terminal domain"/>
    <property type="match status" value="1"/>
</dbReference>
<sequence>MKEIQLDSRKKIKNNAEPYIIAEIGANHNGDMELAKKMIISAKEAGADCVKFQSWTPKSLIAKEEYERNQVYNDSKKKHFGSLEEMVKKYALTNEQHKELKNFCDDNQITFASSPFSKAEARLLNDLDVPFFKIASMDINYLDFIQDVAAYQKPMIISTGMADLAEIQRAVDACLKVGNERIILLHCISIYPPKYEDIHLNNISMLQKAFGLPVGFSDHTIGVSIPLASVALGSCLIEKHFTIDKDLPGWDHEISADPLEMKTICSESKNIVNSLGSFERTVSEAELEKRKKFRRSLVVNGDLKKGHRLTEDDLTAKRPGTKIAPDEMKYVVGRTLNQDIEEDGLISWDMLN</sequence>
<dbReference type="SUPFAM" id="SSF51569">
    <property type="entry name" value="Aldolase"/>
    <property type="match status" value="1"/>
</dbReference>
<evidence type="ECO:0000259" key="1">
    <source>
        <dbReference type="PROSITE" id="PS50844"/>
    </source>
</evidence>
<keyword evidence="3" id="KW-1185">Reference proteome</keyword>
<dbReference type="Proteomes" id="UP001217083">
    <property type="component" value="Unassembled WGS sequence"/>
</dbReference>
<dbReference type="PANTHER" id="PTHR42966:SF1">
    <property type="entry name" value="SIALIC ACID SYNTHASE"/>
    <property type="match status" value="1"/>
</dbReference>
<evidence type="ECO:0000313" key="2">
    <source>
        <dbReference type="EMBL" id="MDF0706862.1"/>
    </source>
</evidence>
<comment type="caution">
    <text evidence="2">The sequence shown here is derived from an EMBL/GenBank/DDBJ whole genome shotgun (WGS) entry which is preliminary data.</text>
</comment>
<dbReference type="InterPro" id="IPR057736">
    <property type="entry name" value="SAF_PseI/NeuA/NeuB"/>
</dbReference>
<dbReference type="PANTHER" id="PTHR42966">
    <property type="entry name" value="N-ACETYLNEURAMINATE SYNTHASE"/>
    <property type="match status" value="1"/>
</dbReference>
<dbReference type="CDD" id="cd11615">
    <property type="entry name" value="SAF_NeuB_like"/>
    <property type="match status" value="1"/>
</dbReference>
<evidence type="ECO:0000313" key="3">
    <source>
        <dbReference type="Proteomes" id="UP001217083"/>
    </source>
</evidence>
<gene>
    <name evidence="2" type="ORF">PY091_06515</name>
</gene>
<dbReference type="Pfam" id="PF08666">
    <property type="entry name" value="SAF"/>
    <property type="match status" value="1"/>
</dbReference>
<organism evidence="2 3">
    <name type="scientific">Flagellimonas okinawensis</name>
    <dbReference type="NCBI Taxonomy" id="3031324"/>
    <lineage>
        <taxon>Bacteria</taxon>
        <taxon>Pseudomonadati</taxon>
        <taxon>Bacteroidota</taxon>
        <taxon>Flavobacteriia</taxon>
        <taxon>Flavobacteriales</taxon>
        <taxon>Flavobacteriaceae</taxon>
        <taxon>Flagellimonas</taxon>
    </lineage>
</organism>
<feature type="domain" description="AFP-like" evidence="1">
    <location>
        <begin position="296"/>
        <end position="352"/>
    </location>
</feature>
<dbReference type="SUPFAM" id="SSF51269">
    <property type="entry name" value="AFP III-like domain"/>
    <property type="match status" value="1"/>
</dbReference>